<reference evidence="2" key="1">
    <citation type="journal article" date="2020" name="mSystems">
        <title>Genome- and Community-Level Interaction Insights into Carbon Utilization and Element Cycling Functions of Hydrothermarchaeota in Hydrothermal Sediment.</title>
        <authorList>
            <person name="Zhou Z."/>
            <person name="Liu Y."/>
            <person name="Xu W."/>
            <person name="Pan J."/>
            <person name="Luo Z.H."/>
            <person name="Li M."/>
        </authorList>
    </citation>
    <scope>NUCLEOTIDE SEQUENCE [LARGE SCALE GENOMIC DNA]</scope>
    <source>
        <strain evidence="2">HyVt-115</strain>
    </source>
</reference>
<dbReference type="EMBL" id="DQWS01000117">
    <property type="protein sequence ID" value="HDD53033.1"/>
    <property type="molecule type" value="Genomic_DNA"/>
</dbReference>
<dbReference type="Gene3D" id="3.20.20.140">
    <property type="entry name" value="Metal-dependent hydrolases"/>
    <property type="match status" value="1"/>
</dbReference>
<proteinExistence type="predicted"/>
<dbReference type="InterPro" id="IPR050243">
    <property type="entry name" value="PHP_phosphatase"/>
</dbReference>
<dbReference type="AlphaFoldDB" id="A0A7C0U6W3"/>
<dbReference type="Pfam" id="PF02811">
    <property type="entry name" value="PHP"/>
    <property type="match status" value="1"/>
</dbReference>
<dbReference type="NCBIfam" id="NF004981">
    <property type="entry name" value="PRK06361.1"/>
    <property type="match status" value="1"/>
</dbReference>
<evidence type="ECO:0000259" key="1">
    <source>
        <dbReference type="SMART" id="SM00481"/>
    </source>
</evidence>
<dbReference type="GO" id="GO:0042578">
    <property type="term" value="F:phosphoric ester hydrolase activity"/>
    <property type="evidence" value="ECO:0007669"/>
    <property type="project" value="TreeGrafter"/>
</dbReference>
<organism evidence="2">
    <name type="scientific">Thermosulfidibacter takaii</name>
    <dbReference type="NCBI Taxonomy" id="412593"/>
    <lineage>
        <taxon>Bacteria</taxon>
        <taxon>Pseudomonadati</taxon>
        <taxon>Thermosulfidibacterota</taxon>
        <taxon>Thermosulfidibacteria</taxon>
        <taxon>Thermosulfidibacterales</taxon>
        <taxon>Thermosulfidibacteraceae</taxon>
    </lineage>
</organism>
<dbReference type="InterPro" id="IPR004013">
    <property type="entry name" value="PHP_dom"/>
</dbReference>
<dbReference type="GO" id="GO:0008270">
    <property type="term" value="F:zinc ion binding"/>
    <property type="evidence" value="ECO:0007669"/>
    <property type="project" value="TreeGrafter"/>
</dbReference>
<dbReference type="GO" id="GO:0005829">
    <property type="term" value="C:cytosol"/>
    <property type="evidence" value="ECO:0007669"/>
    <property type="project" value="TreeGrafter"/>
</dbReference>
<evidence type="ECO:0000313" key="2">
    <source>
        <dbReference type="EMBL" id="HDD53033.1"/>
    </source>
</evidence>
<dbReference type="InterPro" id="IPR003141">
    <property type="entry name" value="Pol/His_phosphatase_N"/>
</dbReference>
<dbReference type="PANTHER" id="PTHR36928">
    <property type="entry name" value="PHOSPHATASE YCDX-RELATED"/>
    <property type="match status" value="1"/>
</dbReference>
<dbReference type="InterPro" id="IPR016195">
    <property type="entry name" value="Pol/histidinol_Pase-like"/>
</dbReference>
<name>A0A7C0U6W3_9BACT</name>
<comment type="caution">
    <text evidence="2">The sequence shown here is derived from an EMBL/GenBank/DDBJ whole genome shotgun (WGS) entry which is preliminary data.</text>
</comment>
<feature type="domain" description="Polymerase/histidinol phosphatase N-terminal" evidence="1">
    <location>
        <begin position="2"/>
        <end position="76"/>
    </location>
</feature>
<dbReference type="PANTHER" id="PTHR36928:SF1">
    <property type="entry name" value="PHOSPHATASE YCDX-RELATED"/>
    <property type="match status" value="1"/>
</dbReference>
<gene>
    <name evidence="2" type="ORF">ENF32_03065</name>
</gene>
<sequence>MVDLHTHTTFSDGELIPSELVRRAQVLGVRYLGIADHGDLSNLEIVVPAMVRVAHQLNGVLKDIRVIPGIELTHVPPSEIPPLILKARELGAQVVVVHGETLVEPVAPGTNRAAIEGGADILAHPGLITEEEVILAAERGVYLEISARKGHCLTNGHVAKLARKLGASLVLNTDAHAPGDLIDRERAFGVLLGAGLSREEALEVLSAGEELAKRLGGERNG</sequence>
<dbReference type="Proteomes" id="UP000885690">
    <property type="component" value="Unassembled WGS sequence"/>
</dbReference>
<dbReference type="SMART" id="SM00481">
    <property type="entry name" value="POLIIIAc"/>
    <property type="match status" value="1"/>
</dbReference>
<protein>
    <submittedName>
        <fullName evidence="2">Histidinol phosphate phosphatase domain-containing protein</fullName>
    </submittedName>
</protein>
<dbReference type="SUPFAM" id="SSF89550">
    <property type="entry name" value="PHP domain-like"/>
    <property type="match status" value="1"/>
</dbReference>
<dbReference type="CDD" id="cd07432">
    <property type="entry name" value="PHP_HisPPase"/>
    <property type="match status" value="1"/>
</dbReference>
<accession>A0A7C0U6W3</accession>